<dbReference type="InterPro" id="IPR021109">
    <property type="entry name" value="Peptidase_aspartic_dom_sf"/>
</dbReference>
<comment type="caution">
    <text evidence="2">The sequence shown here is derived from an EMBL/GenBank/DDBJ whole genome shotgun (WGS) entry which is preliminary data.</text>
</comment>
<name>A0AA47P9F3_MERPO</name>
<feature type="region of interest" description="Disordered" evidence="1">
    <location>
        <begin position="137"/>
        <end position="156"/>
    </location>
</feature>
<accession>A0AA47P9F3</accession>
<proteinExistence type="predicted"/>
<dbReference type="AlphaFoldDB" id="A0AA47P9F3"/>
<evidence type="ECO:0000313" key="2">
    <source>
        <dbReference type="EMBL" id="KAK0152178.1"/>
    </source>
</evidence>
<sequence>MDGSQFTGVQGFLAPVSVGRGRGVLGLPIPFPQLSASVGTTVGMAARTPRPVASDTPHAARTEQDDFLTHRGPCTSTPLTTGDLVGQMSGIVQQIGQQLADSILAHLNRSSPTAALSTPSVRSDSYTPAQDFVSSSQVQVVSQRKVRDPPTFRGENSDSVTLEEWIELMRTFIKKGGLSTEEQGEEILIHLRGKAKDVVKITDSVSSVSLLATQGTDVRIEDRVQHPVARCQTNRSACRGEPRRFFEAFSDYESLSQLYSSDCSSEKTVIFQNLQTVPRSDSLFYTSVSLVNGLSFKALIDSGSMACTLSESAEAMLQCIPGISMQSAHDIVIVGCGGHRVTPTAIYDLQVSVYGCSMTVPTLVVPGQSEEMILGTNVIKRLLTCLRETSGYWKLMSMPSNNQSDECSQFLSLFSNTERWRGESVPDRVGTVKLMRSVTLEPQTEHLVWGKLPVSSALSVGSTVIVEPTKSRSRPKQIMVGRVITPLWVEMDVSEEMVPEVNLPGEIDGSVDRTVHWVLASLDDSEMEDRQTGLSETHDVSDCMSGPFDSASVIGSDRRLEDSGVPPVINGRHSAELQPVVIVHEEVATDALTVCAQPLGFGDTVVRTRRGRAVNPPERLICEMNEQVLDIPESTVNSFIYLVKSLF</sequence>
<keyword evidence="3" id="KW-1185">Reference proteome</keyword>
<dbReference type="SUPFAM" id="SSF50630">
    <property type="entry name" value="Acid proteases"/>
    <property type="match status" value="1"/>
</dbReference>
<reference evidence="2" key="1">
    <citation type="journal article" date="2023" name="Front. Mar. Sci.">
        <title>A new Merluccius polli reference genome to investigate the effects of global change in West African waters.</title>
        <authorList>
            <person name="Mateo J.L."/>
            <person name="Blanco-Fernandez C."/>
            <person name="Garcia-Vazquez E."/>
            <person name="Machado-Schiaffino G."/>
        </authorList>
    </citation>
    <scope>NUCLEOTIDE SEQUENCE</scope>
    <source>
        <strain evidence="2">C29</strain>
        <tissue evidence="2">Fin</tissue>
    </source>
</reference>
<evidence type="ECO:0000256" key="1">
    <source>
        <dbReference type="SAM" id="MobiDB-lite"/>
    </source>
</evidence>
<dbReference type="Gene3D" id="2.40.70.10">
    <property type="entry name" value="Acid Proteases"/>
    <property type="match status" value="1"/>
</dbReference>
<dbReference type="Proteomes" id="UP001174136">
    <property type="component" value="Unassembled WGS sequence"/>
</dbReference>
<dbReference type="EMBL" id="JAOPHQ010001137">
    <property type="protein sequence ID" value="KAK0152178.1"/>
    <property type="molecule type" value="Genomic_DNA"/>
</dbReference>
<protein>
    <submittedName>
        <fullName evidence="2">Uncharacterized protein</fullName>
    </submittedName>
</protein>
<organism evidence="2 3">
    <name type="scientific">Merluccius polli</name>
    <name type="common">Benguela hake</name>
    <name type="synonym">Merluccius cadenati</name>
    <dbReference type="NCBI Taxonomy" id="89951"/>
    <lineage>
        <taxon>Eukaryota</taxon>
        <taxon>Metazoa</taxon>
        <taxon>Chordata</taxon>
        <taxon>Craniata</taxon>
        <taxon>Vertebrata</taxon>
        <taxon>Euteleostomi</taxon>
        <taxon>Actinopterygii</taxon>
        <taxon>Neopterygii</taxon>
        <taxon>Teleostei</taxon>
        <taxon>Neoteleostei</taxon>
        <taxon>Acanthomorphata</taxon>
        <taxon>Zeiogadaria</taxon>
        <taxon>Gadariae</taxon>
        <taxon>Gadiformes</taxon>
        <taxon>Gadoidei</taxon>
        <taxon>Merlucciidae</taxon>
        <taxon>Merluccius</taxon>
    </lineage>
</organism>
<dbReference type="Pfam" id="PF13650">
    <property type="entry name" value="Asp_protease_2"/>
    <property type="match status" value="1"/>
</dbReference>
<dbReference type="CDD" id="cd00303">
    <property type="entry name" value="retropepsin_like"/>
    <property type="match status" value="1"/>
</dbReference>
<gene>
    <name evidence="2" type="ORF">N1851_006453</name>
</gene>
<evidence type="ECO:0000313" key="3">
    <source>
        <dbReference type="Proteomes" id="UP001174136"/>
    </source>
</evidence>